<dbReference type="CDD" id="cd14748">
    <property type="entry name" value="PBP2_UgpB"/>
    <property type="match status" value="1"/>
</dbReference>
<keyword evidence="2" id="KW-1185">Reference proteome</keyword>
<dbReference type="PANTHER" id="PTHR43649:SF12">
    <property type="entry name" value="DIACETYLCHITOBIOSE BINDING PROTEIN DASA"/>
    <property type="match status" value="1"/>
</dbReference>
<dbReference type="RefSeq" id="WP_169699155.1">
    <property type="nucleotide sequence ID" value="NZ_LS974202.1"/>
</dbReference>
<gene>
    <name evidence="1" type="ORF">MESINF_1496</name>
</gene>
<dbReference type="Gene3D" id="3.40.190.10">
    <property type="entry name" value="Periplasmic binding protein-like II"/>
    <property type="match status" value="2"/>
</dbReference>
<proteinExistence type="predicted"/>
<accession>A0A7Z7LGB7</accession>
<dbReference type="EMBL" id="LS974202">
    <property type="protein sequence ID" value="SSC12940.1"/>
    <property type="molecule type" value="Genomic_DNA"/>
</dbReference>
<dbReference type="Proteomes" id="UP000250796">
    <property type="component" value="Chromosome MESINF"/>
</dbReference>
<name>A0A7Z7LGB7_9BACT</name>
<sequence length="417" mass="47255">MRKVLAITVILIVAMVGLAKTELSFWYAWGGDEGKALLALVEEFNKSQSEIVVRPVFVPIGQGEKINTALAGSSTPDIVTIWDWMVVPLGESGALIPLNDYLDSAGIDESDYLPGVWSYGAYRGIKYGLPTTLNAYAFMWNKTLFKEVGLDPDRPPENIKELDRYAELLFKQDTRGNIRRLGFLPNVSHIYFYVFGGQLWDPETEEITANHPGNVAALDWVASYYKKFDLQKIRVFQATWGEMASSYNPFYRGQLAIQEAGQWELLFIRQFAKSDFEFGVSPFPAPEGGREKVAYLNGSFWAIPKGSKYPDQSFEFLKWLTDNDQAARFAAELSNIPPRVDSIENPAFRSKMLPNMEIYIDMLTNGYVYFFPTLPIGLYYMEELNQALQYVQSGAKTAEQALNDVQQAVIRELGRYE</sequence>
<dbReference type="AlphaFoldDB" id="A0A7Z7LGB7"/>
<organism evidence="1 2">
    <name type="scientific">Mesotoga infera</name>
    <dbReference type="NCBI Taxonomy" id="1236046"/>
    <lineage>
        <taxon>Bacteria</taxon>
        <taxon>Thermotogati</taxon>
        <taxon>Thermotogota</taxon>
        <taxon>Thermotogae</taxon>
        <taxon>Kosmotogales</taxon>
        <taxon>Kosmotogaceae</taxon>
        <taxon>Mesotoga</taxon>
    </lineage>
</organism>
<dbReference type="Pfam" id="PF01547">
    <property type="entry name" value="SBP_bac_1"/>
    <property type="match status" value="1"/>
</dbReference>
<dbReference type="KEGG" id="minf:MESINF_1496"/>
<dbReference type="PANTHER" id="PTHR43649">
    <property type="entry name" value="ARABINOSE-BINDING PROTEIN-RELATED"/>
    <property type="match status" value="1"/>
</dbReference>
<protein>
    <submittedName>
        <fullName evidence="1">Putative ABC transporter, solute-binding protein</fullName>
    </submittedName>
</protein>
<dbReference type="InterPro" id="IPR006059">
    <property type="entry name" value="SBP"/>
</dbReference>
<dbReference type="SUPFAM" id="SSF53850">
    <property type="entry name" value="Periplasmic binding protein-like II"/>
    <property type="match status" value="1"/>
</dbReference>
<evidence type="ECO:0000313" key="1">
    <source>
        <dbReference type="EMBL" id="SSC12940.1"/>
    </source>
</evidence>
<dbReference type="InterPro" id="IPR050490">
    <property type="entry name" value="Bact_solute-bd_prot1"/>
</dbReference>
<reference evidence="1 2" key="1">
    <citation type="submission" date="2017-01" db="EMBL/GenBank/DDBJ databases">
        <authorList>
            <person name="Erauso G."/>
        </authorList>
    </citation>
    <scope>NUCLEOTIDE SEQUENCE [LARGE SCALE GENOMIC DNA]</scope>
    <source>
        <strain evidence="1">MESINF1</strain>
    </source>
</reference>
<evidence type="ECO:0000313" key="2">
    <source>
        <dbReference type="Proteomes" id="UP000250796"/>
    </source>
</evidence>